<organism evidence="9 10">
    <name type="scientific">Streptomyces broussonetiae</name>
    <dbReference type="NCBI Taxonomy" id="2686304"/>
    <lineage>
        <taxon>Bacteria</taxon>
        <taxon>Bacillati</taxon>
        <taxon>Actinomycetota</taxon>
        <taxon>Actinomycetes</taxon>
        <taxon>Kitasatosporales</taxon>
        <taxon>Streptomycetaceae</taxon>
        <taxon>Streptomyces</taxon>
    </lineage>
</organism>
<dbReference type="InterPro" id="IPR050189">
    <property type="entry name" value="MFS_Efflux_Transporters"/>
</dbReference>
<feature type="transmembrane region" description="Helical" evidence="7">
    <location>
        <begin position="28"/>
        <end position="47"/>
    </location>
</feature>
<dbReference type="Gene3D" id="1.20.1250.20">
    <property type="entry name" value="MFS general substrate transporter like domains"/>
    <property type="match status" value="1"/>
</dbReference>
<feature type="domain" description="Major facilitator superfamily (MFS) profile" evidence="8">
    <location>
        <begin position="29"/>
        <end position="404"/>
    </location>
</feature>
<evidence type="ECO:0000259" key="8">
    <source>
        <dbReference type="PROSITE" id="PS50850"/>
    </source>
</evidence>
<evidence type="ECO:0000256" key="6">
    <source>
        <dbReference type="SAM" id="MobiDB-lite"/>
    </source>
</evidence>
<dbReference type="Proteomes" id="UP001585080">
    <property type="component" value="Unassembled WGS sequence"/>
</dbReference>
<feature type="transmembrane region" description="Helical" evidence="7">
    <location>
        <begin position="158"/>
        <end position="180"/>
    </location>
</feature>
<evidence type="ECO:0000256" key="3">
    <source>
        <dbReference type="ARBA" id="ARBA00022692"/>
    </source>
</evidence>
<feature type="region of interest" description="Disordered" evidence="6">
    <location>
        <begin position="434"/>
        <end position="476"/>
    </location>
</feature>
<gene>
    <name evidence="9" type="ORF">VSS16_34535</name>
</gene>
<keyword evidence="2" id="KW-1003">Cell membrane</keyword>
<feature type="transmembrane region" description="Helical" evidence="7">
    <location>
        <begin position="293"/>
        <end position="314"/>
    </location>
</feature>
<feature type="transmembrane region" description="Helical" evidence="7">
    <location>
        <begin position="320"/>
        <end position="339"/>
    </location>
</feature>
<dbReference type="PANTHER" id="PTHR43124">
    <property type="entry name" value="PURINE EFFLUX PUMP PBUE"/>
    <property type="match status" value="1"/>
</dbReference>
<feature type="transmembrane region" description="Helical" evidence="7">
    <location>
        <begin position="380"/>
        <end position="399"/>
    </location>
</feature>
<dbReference type="RefSeq" id="WP_376736209.1">
    <property type="nucleotide sequence ID" value="NZ_JAYMRP010000053.1"/>
</dbReference>
<sequence length="476" mass="45533">MAPSPPPTLTTAAAPPGPPAPGLPARPWAAVLAVAAATFCVVTTELLPVGLLTSLATGLRISPGTTGLAVTLPGLVAAASAPLLPVVVRRADRRTVLGGLLFLLAAANLLCALAPHIAVLLAARALVGVCIGGVWAVAAGLAVRLVPPAAAGRATAVIFSGVAVASVLGVPAGTFLGAVAGWRWAFAAPAALALAAAGALLLALPPLAAERPLRLAAFPRLLRVPRLRRGLPAVALLITGHFAAYTYVRPVLERGLGADACPIGTLLLGYGAAGVVGTFAGGALAARHPRRTLPSICAALAVVVALLALASGSLTGSVPLLVLWGLVYGGVSVSAQTWLSTAAPHAPEAVSALLAGVFNTAIALGAFLGGRVADGPGPTAVLWLAAGLAGLAAPMVVGAGRAGGTGCAGGPGRAGGSGCAGDLGRAGGSGCAEDLGRAGGLGGGEGPGGAEGPGRAGGLGGAEGPGPAEGAGTDLR</sequence>
<dbReference type="PROSITE" id="PS50850">
    <property type="entry name" value="MFS"/>
    <property type="match status" value="1"/>
</dbReference>
<dbReference type="PANTHER" id="PTHR43124:SF3">
    <property type="entry name" value="CHLORAMPHENICOL EFFLUX PUMP RV0191"/>
    <property type="match status" value="1"/>
</dbReference>
<dbReference type="SUPFAM" id="SSF103473">
    <property type="entry name" value="MFS general substrate transporter"/>
    <property type="match status" value="1"/>
</dbReference>
<dbReference type="Pfam" id="PF07690">
    <property type="entry name" value="MFS_1"/>
    <property type="match status" value="1"/>
</dbReference>
<comment type="subcellular location">
    <subcellularLocation>
        <location evidence="1">Cell membrane</location>
        <topology evidence="1">Multi-pass membrane protein</topology>
    </subcellularLocation>
</comment>
<name>A0ABV5ELN7_9ACTN</name>
<reference evidence="9 10" key="1">
    <citation type="submission" date="2024-01" db="EMBL/GenBank/DDBJ databases">
        <title>Genome mining of biosynthetic gene clusters to explore secondary metabolites of Streptomyces sp.</title>
        <authorList>
            <person name="Baig A."/>
            <person name="Ajitkumar Shintre N."/>
            <person name="Kumar H."/>
            <person name="Anbarasu A."/>
            <person name="Ramaiah S."/>
        </authorList>
    </citation>
    <scope>NUCLEOTIDE SEQUENCE [LARGE SCALE GENOMIC DNA]</scope>
    <source>
        <strain evidence="9 10">A57</strain>
    </source>
</reference>
<evidence type="ECO:0000256" key="1">
    <source>
        <dbReference type="ARBA" id="ARBA00004651"/>
    </source>
</evidence>
<keyword evidence="5 7" id="KW-0472">Membrane</keyword>
<protein>
    <submittedName>
        <fullName evidence="9">MFS transporter</fullName>
    </submittedName>
</protein>
<accession>A0ABV5ELN7</accession>
<feature type="transmembrane region" description="Helical" evidence="7">
    <location>
        <begin position="268"/>
        <end position="286"/>
    </location>
</feature>
<evidence type="ECO:0000313" key="10">
    <source>
        <dbReference type="Proteomes" id="UP001585080"/>
    </source>
</evidence>
<feature type="transmembrane region" description="Helical" evidence="7">
    <location>
        <begin position="186"/>
        <end position="209"/>
    </location>
</feature>
<dbReference type="InterPro" id="IPR036259">
    <property type="entry name" value="MFS_trans_sf"/>
</dbReference>
<feature type="transmembrane region" description="Helical" evidence="7">
    <location>
        <begin position="67"/>
        <end position="88"/>
    </location>
</feature>
<evidence type="ECO:0000313" key="9">
    <source>
        <dbReference type="EMBL" id="MFB8777770.1"/>
    </source>
</evidence>
<keyword evidence="4 7" id="KW-1133">Transmembrane helix</keyword>
<keyword evidence="10" id="KW-1185">Reference proteome</keyword>
<dbReference type="EMBL" id="JAYMRP010000053">
    <property type="protein sequence ID" value="MFB8777770.1"/>
    <property type="molecule type" value="Genomic_DNA"/>
</dbReference>
<proteinExistence type="predicted"/>
<evidence type="ECO:0000256" key="7">
    <source>
        <dbReference type="SAM" id="Phobius"/>
    </source>
</evidence>
<dbReference type="InterPro" id="IPR020846">
    <property type="entry name" value="MFS_dom"/>
</dbReference>
<feature type="transmembrane region" description="Helical" evidence="7">
    <location>
        <begin position="230"/>
        <end position="248"/>
    </location>
</feature>
<dbReference type="CDD" id="cd17324">
    <property type="entry name" value="MFS_NepI_like"/>
    <property type="match status" value="1"/>
</dbReference>
<feature type="transmembrane region" description="Helical" evidence="7">
    <location>
        <begin position="125"/>
        <end position="146"/>
    </location>
</feature>
<evidence type="ECO:0000256" key="4">
    <source>
        <dbReference type="ARBA" id="ARBA00022989"/>
    </source>
</evidence>
<dbReference type="InterPro" id="IPR011701">
    <property type="entry name" value="MFS"/>
</dbReference>
<feature type="compositionally biased region" description="Gly residues" evidence="6">
    <location>
        <begin position="437"/>
        <end position="469"/>
    </location>
</feature>
<evidence type="ECO:0000256" key="2">
    <source>
        <dbReference type="ARBA" id="ARBA00022475"/>
    </source>
</evidence>
<evidence type="ECO:0000256" key="5">
    <source>
        <dbReference type="ARBA" id="ARBA00023136"/>
    </source>
</evidence>
<keyword evidence="3 7" id="KW-0812">Transmembrane</keyword>
<feature type="transmembrane region" description="Helical" evidence="7">
    <location>
        <begin position="351"/>
        <end position="368"/>
    </location>
</feature>
<comment type="caution">
    <text evidence="9">The sequence shown here is derived from an EMBL/GenBank/DDBJ whole genome shotgun (WGS) entry which is preliminary data.</text>
</comment>
<feature type="transmembrane region" description="Helical" evidence="7">
    <location>
        <begin position="100"/>
        <end position="119"/>
    </location>
</feature>